<reference evidence="1 2" key="1">
    <citation type="submission" date="2019-04" db="EMBL/GenBank/DDBJ databases">
        <title>Draft genome of the big-headed turtle Platysternon megacephalum.</title>
        <authorList>
            <person name="Gong S."/>
        </authorList>
    </citation>
    <scope>NUCLEOTIDE SEQUENCE [LARGE SCALE GENOMIC DNA]</scope>
    <source>
        <strain evidence="1">DO16091913</strain>
        <tissue evidence="1">Muscle</tissue>
    </source>
</reference>
<accession>A0A4D9EXX8</accession>
<evidence type="ECO:0000313" key="1">
    <source>
        <dbReference type="EMBL" id="TFK15489.1"/>
    </source>
</evidence>
<sequence>MLNFRYVQNPHTNNSYLKVNRQVGWMGKKYITYCSILLMVLATHMKGEYSQSLHAEDLFRKCRVKEEEQEFKTSKKDMSVYSTGVHSGSNPSLQHRAMGNQALCRQDAEGVETYFPKLT</sequence>
<name>A0A4D9EXX8_9SAUR</name>
<organism evidence="1 2">
    <name type="scientific">Platysternon megacephalum</name>
    <name type="common">big-headed turtle</name>
    <dbReference type="NCBI Taxonomy" id="55544"/>
    <lineage>
        <taxon>Eukaryota</taxon>
        <taxon>Metazoa</taxon>
        <taxon>Chordata</taxon>
        <taxon>Craniata</taxon>
        <taxon>Vertebrata</taxon>
        <taxon>Euteleostomi</taxon>
        <taxon>Archelosauria</taxon>
        <taxon>Testudinata</taxon>
        <taxon>Testudines</taxon>
        <taxon>Cryptodira</taxon>
        <taxon>Durocryptodira</taxon>
        <taxon>Testudinoidea</taxon>
        <taxon>Platysternidae</taxon>
        <taxon>Platysternon</taxon>
    </lineage>
</organism>
<gene>
    <name evidence="1" type="ORF">DR999_PMT00783</name>
</gene>
<evidence type="ECO:0000313" key="2">
    <source>
        <dbReference type="Proteomes" id="UP000297703"/>
    </source>
</evidence>
<comment type="caution">
    <text evidence="1">The sequence shown here is derived from an EMBL/GenBank/DDBJ whole genome shotgun (WGS) entry which is preliminary data.</text>
</comment>
<protein>
    <submittedName>
        <fullName evidence="1">Iron-sulfur cluster assembly 1-like protein, mitochondrial</fullName>
    </submittedName>
</protein>
<reference evidence="1 2" key="2">
    <citation type="submission" date="2019-04" db="EMBL/GenBank/DDBJ databases">
        <title>The genome sequence of big-headed turtle.</title>
        <authorList>
            <person name="Gong S."/>
        </authorList>
    </citation>
    <scope>NUCLEOTIDE SEQUENCE [LARGE SCALE GENOMIC DNA]</scope>
    <source>
        <strain evidence="1">DO16091913</strain>
        <tissue evidence="1">Muscle</tissue>
    </source>
</reference>
<proteinExistence type="predicted"/>
<dbReference type="AlphaFoldDB" id="A0A4D9EXX8"/>
<dbReference type="Proteomes" id="UP000297703">
    <property type="component" value="Unassembled WGS sequence"/>
</dbReference>
<keyword evidence="2" id="KW-1185">Reference proteome</keyword>
<dbReference type="EMBL" id="QXTE01000004">
    <property type="protein sequence ID" value="TFK15489.1"/>
    <property type="molecule type" value="Genomic_DNA"/>
</dbReference>